<sequence>MRTGAVLAVLLATAMMTQAYRKKPLCEMCENLIKKVDEVLEKGGDVEEAVDEFCREDVPSFLVEYCEKIISKNLKYIIEKLKIDNMYTSYYEKVGTTQTASLYGSFSNHNVYPHTFFSREVVEIQ</sequence>
<keyword evidence="5" id="KW-1185">Reference proteome</keyword>
<dbReference type="InterPro" id="IPR008139">
    <property type="entry name" value="SaposinB_dom"/>
</dbReference>
<organism evidence="4 5">
    <name type="scientific">Ancylostoma duodenale</name>
    <dbReference type="NCBI Taxonomy" id="51022"/>
    <lineage>
        <taxon>Eukaryota</taxon>
        <taxon>Metazoa</taxon>
        <taxon>Ecdysozoa</taxon>
        <taxon>Nematoda</taxon>
        <taxon>Chromadorea</taxon>
        <taxon>Rhabditida</taxon>
        <taxon>Rhabditina</taxon>
        <taxon>Rhabditomorpha</taxon>
        <taxon>Strongyloidea</taxon>
        <taxon>Ancylostomatidae</taxon>
        <taxon>Ancylostomatinae</taxon>
        <taxon>Ancylostoma</taxon>
    </lineage>
</organism>
<protein>
    <submittedName>
        <fullName evidence="4">Saposin-like type B, region 1</fullName>
    </submittedName>
</protein>
<proteinExistence type="predicted"/>
<dbReference type="OrthoDB" id="69496at2759"/>
<reference evidence="4 5" key="1">
    <citation type="submission" date="2013-12" db="EMBL/GenBank/DDBJ databases">
        <title>Draft genome of the parsitic nematode Ancylostoma duodenale.</title>
        <authorList>
            <person name="Mitreva M."/>
        </authorList>
    </citation>
    <scope>NUCLEOTIDE SEQUENCE [LARGE SCALE GENOMIC DNA]</scope>
    <source>
        <strain evidence="4 5">Zhejiang</strain>
    </source>
</reference>
<dbReference type="Proteomes" id="UP000054047">
    <property type="component" value="Unassembled WGS sequence"/>
</dbReference>
<accession>A0A0C2C5B1</accession>
<name>A0A0C2C5B1_9BILA</name>
<evidence type="ECO:0000256" key="1">
    <source>
        <dbReference type="ARBA" id="ARBA00023157"/>
    </source>
</evidence>
<feature type="chain" id="PRO_5002146458" evidence="2">
    <location>
        <begin position="20"/>
        <end position="125"/>
    </location>
</feature>
<dbReference type="AlphaFoldDB" id="A0A0C2C5B1"/>
<dbReference type="SUPFAM" id="SSF47862">
    <property type="entry name" value="Saposin"/>
    <property type="match status" value="1"/>
</dbReference>
<dbReference type="PROSITE" id="PS50015">
    <property type="entry name" value="SAP_B"/>
    <property type="match status" value="1"/>
</dbReference>
<keyword evidence="2" id="KW-0732">Signal</keyword>
<gene>
    <name evidence="4" type="ORF">ANCDUO_18431</name>
</gene>
<dbReference type="InterPro" id="IPR011001">
    <property type="entry name" value="Saposin-like"/>
</dbReference>
<evidence type="ECO:0000259" key="3">
    <source>
        <dbReference type="PROSITE" id="PS50015"/>
    </source>
</evidence>
<evidence type="ECO:0000313" key="4">
    <source>
        <dbReference type="EMBL" id="KIH51483.1"/>
    </source>
</evidence>
<dbReference type="Gene3D" id="1.10.225.10">
    <property type="entry name" value="Saposin-like"/>
    <property type="match status" value="1"/>
</dbReference>
<dbReference type="EMBL" id="KN746502">
    <property type="protein sequence ID" value="KIH51483.1"/>
    <property type="molecule type" value="Genomic_DNA"/>
</dbReference>
<evidence type="ECO:0000313" key="5">
    <source>
        <dbReference type="Proteomes" id="UP000054047"/>
    </source>
</evidence>
<evidence type="ECO:0000256" key="2">
    <source>
        <dbReference type="SAM" id="SignalP"/>
    </source>
</evidence>
<feature type="signal peptide" evidence="2">
    <location>
        <begin position="1"/>
        <end position="19"/>
    </location>
</feature>
<feature type="domain" description="Saposin B-type" evidence="3">
    <location>
        <begin position="22"/>
        <end position="81"/>
    </location>
</feature>
<keyword evidence="1" id="KW-1015">Disulfide bond</keyword>